<feature type="compositionally biased region" description="Basic residues" evidence="1">
    <location>
        <begin position="13"/>
        <end position="22"/>
    </location>
</feature>
<dbReference type="InterPro" id="IPR011129">
    <property type="entry name" value="CSD"/>
</dbReference>
<dbReference type="CDD" id="cd04458">
    <property type="entry name" value="CSP_CDS"/>
    <property type="match status" value="1"/>
</dbReference>
<dbReference type="GO" id="GO:0003676">
    <property type="term" value="F:nucleic acid binding"/>
    <property type="evidence" value="ECO:0007669"/>
    <property type="project" value="InterPro"/>
</dbReference>
<dbReference type="PANTHER" id="PTHR11544">
    <property type="entry name" value="COLD SHOCK DOMAIN CONTAINING PROTEINS"/>
    <property type="match status" value="1"/>
</dbReference>
<evidence type="ECO:0000313" key="3">
    <source>
        <dbReference type="EMBL" id="BBE17740.1"/>
    </source>
</evidence>
<dbReference type="KEGG" id="anf:AQPE_1897"/>
<gene>
    <name evidence="3" type="ORF">AQPE_1897</name>
</gene>
<proteinExistence type="predicted"/>
<dbReference type="Pfam" id="PF00313">
    <property type="entry name" value="CSD"/>
    <property type="match status" value="1"/>
</dbReference>
<dbReference type="PROSITE" id="PS51857">
    <property type="entry name" value="CSD_2"/>
    <property type="match status" value="1"/>
</dbReference>
<dbReference type="Gene3D" id="2.40.50.140">
    <property type="entry name" value="Nucleic acid-binding proteins"/>
    <property type="match status" value="1"/>
</dbReference>
<dbReference type="RefSeq" id="WP_318350714.1">
    <property type="nucleotide sequence ID" value="NZ_AP018694.1"/>
</dbReference>
<keyword evidence="4" id="KW-1185">Reference proteome</keyword>
<feature type="region of interest" description="Disordered" evidence="1">
    <location>
        <begin position="1"/>
        <end position="40"/>
    </location>
</feature>
<evidence type="ECO:0000259" key="2">
    <source>
        <dbReference type="PROSITE" id="PS51857"/>
    </source>
</evidence>
<dbReference type="SUPFAM" id="SSF50249">
    <property type="entry name" value="Nucleic acid-binding proteins"/>
    <property type="match status" value="1"/>
</dbReference>
<dbReference type="Proteomes" id="UP001193389">
    <property type="component" value="Chromosome"/>
</dbReference>
<evidence type="ECO:0000256" key="1">
    <source>
        <dbReference type="SAM" id="MobiDB-lite"/>
    </source>
</evidence>
<protein>
    <submittedName>
        <fullName evidence="3">Cold shock protein CspA</fullName>
    </submittedName>
</protein>
<evidence type="ECO:0000313" key="4">
    <source>
        <dbReference type="Proteomes" id="UP001193389"/>
    </source>
</evidence>
<feature type="domain" description="CSD" evidence="2">
    <location>
        <begin position="86"/>
        <end position="147"/>
    </location>
</feature>
<dbReference type="PRINTS" id="PR00050">
    <property type="entry name" value="COLDSHOCK"/>
</dbReference>
<dbReference type="GO" id="GO:0005829">
    <property type="term" value="C:cytosol"/>
    <property type="evidence" value="ECO:0007669"/>
    <property type="project" value="UniProtKB-ARBA"/>
</dbReference>
<dbReference type="InterPro" id="IPR002059">
    <property type="entry name" value="CSP_DNA-bd"/>
</dbReference>
<reference evidence="3" key="1">
    <citation type="journal article" date="2020" name="Int. J. Syst. Evol. Microbiol.">
        <title>Aquipluma nitroreducens gen. nov. sp. nov., a novel facultatively anaerobic bacterium isolated from a freshwater lake.</title>
        <authorList>
            <person name="Watanabe M."/>
            <person name="Kojima H."/>
            <person name="Fukui M."/>
        </authorList>
    </citation>
    <scope>NUCLEOTIDE SEQUENCE</scope>
    <source>
        <strain evidence="3">MeG22</strain>
    </source>
</reference>
<dbReference type="InterPro" id="IPR012340">
    <property type="entry name" value="NA-bd_OB-fold"/>
</dbReference>
<name>A0A5K7S880_9BACT</name>
<dbReference type="AlphaFoldDB" id="A0A5K7S880"/>
<dbReference type="EMBL" id="AP018694">
    <property type="protein sequence ID" value="BBE17740.1"/>
    <property type="molecule type" value="Genomic_DNA"/>
</dbReference>
<feature type="compositionally biased region" description="Basic and acidic residues" evidence="1">
    <location>
        <begin position="23"/>
        <end position="39"/>
    </location>
</feature>
<organism evidence="3 4">
    <name type="scientific">Aquipluma nitroreducens</name>
    <dbReference type="NCBI Taxonomy" id="2010828"/>
    <lineage>
        <taxon>Bacteria</taxon>
        <taxon>Pseudomonadati</taxon>
        <taxon>Bacteroidota</taxon>
        <taxon>Bacteroidia</taxon>
        <taxon>Marinilabiliales</taxon>
        <taxon>Prolixibacteraceae</taxon>
        <taxon>Aquipluma</taxon>
    </lineage>
</organism>
<dbReference type="InterPro" id="IPR050181">
    <property type="entry name" value="Cold_shock_domain"/>
</dbReference>
<sequence>MSRSQESFNKKEVRNKKEKKRKEKEMKKQTRKDSDKGSFDDMIAYVDENGMITSTPPDPSLKKVINLEDIEISIPKSDPNQIIDPIRKGSVTFFNTSKGFGFIRDLETQESVFVHVNNLLEDIKEGNLVNYEVEMGQKGPTAVQVKLFKEPKPVAVPTVVPPTQNLPE</sequence>
<dbReference type="SMART" id="SM00357">
    <property type="entry name" value="CSP"/>
    <property type="match status" value="1"/>
</dbReference>
<accession>A0A5K7S880</accession>